<keyword evidence="3 12" id="KW-0732">Signal</keyword>
<keyword evidence="6" id="KW-1133">Transmembrane helix</keyword>
<proteinExistence type="predicted"/>
<feature type="domain" description="RING-type" evidence="13">
    <location>
        <begin position="255"/>
        <end position="298"/>
    </location>
</feature>
<comment type="subcellular location">
    <subcellularLocation>
        <location evidence="9">Endomembrane system</location>
        <topology evidence="9">Single-pass type I membrane protein</topology>
    </subcellularLocation>
</comment>
<dbReference type="Pfam" id="PF02225">
    <property type="entry name" value="PA"/>
    <property type="match status" value="1"/>
</dbReference>
<dbReference type="InterPro" id="IPR051834">
    <property type="entry name" value="RING_finger_E3_ligase"/>
</dbReference>
<evidence type="ECO:0000256" key="5">
    <source>
        <dbReference type="ARBA" id="ARBA00022833"/>
    </source>
</evidence>
<keyword evidence="5" id="KW-0862">Zinc</keyword>
<reference evidence="14 15" key="1">
    <citation type="journal article" date="2012" name="Genome Biol.">
        <title>Sequencing three crocodilian genomes to illuminate the evolution of archosaurs and amniotes.</title>
        <authorList>
            <person name="St John J.A."/>
            <person name="Braun E.L."/>
            <person name="Isberg S.R."/>
            <person name="Miles L.G."/>
            <person name="Chong A.Y."/>
            <person name="Gongora J."/>
            <person name="Dalzell P."/>
            <person name="Moran C."/>
            <person name="Bed'hom B."/>
            <person name="Abzhanov A."/>
            <person name="Burgess S.C."/>
            <person name="Cooksey A.M."/>
            <person name="Castoe T.A."/>
            <person name="Crawford N.G."/>
            <person name="Densmore L.D."/>
            <person name="Drew J.C."/>
            <person name="Edwards S.V."/>
            <person name="Faircloth B.C."/>
            <person name="Fujita M.K."/>
            <person name="Greenwold M.J."/>
            <person name="Hoffmann F.G."/>
            <person name="Howard J.M."/>
            <person name="Iguchi T."/>
            <person name="Janes D.E."/>
            <person name="Khan S.Y."/>
            <person name="Kohno S."/>
            <person name="de Koning A.J."/>
            <person name="Lance S.L."/>
            <person name="McCarthy F.M."/>
            <person name="McCormack J.E."/>
            <person name="Merchant M.E."/>
            <person name="Peterson D.G."/>
            <person name="Pollock D.D."/>
            <person name="Pourmand N."/>
            <person name="Raney B.J."/>
            <person name="Roessler K.A."/>
            <person name="Sanford J.R."/>
            <person name="Sawyer R.H."/>
            <person name="Schmidt C.J."/>
            <person name="Triplett E.W."/>
            <person name="Tuberville T.D."/>
            <person name="Venegas-Anaya M."/>
            <person name="Howard J.T."/>
            <person name="Jarvis E.D."/>
            <person name="Guillette L.J.Jr."/>
            <person name="Glenn T.C."/>
            <person name="Green R.E."/>
            <person name="Ray D.A."/>
        </authorList>
    </citation>
    <scope>NUCLEOTIDE SEQUENCE [LARGE SCALE GENOMIC DNA]</scope>
    <source>
        <strain evidence="14">KSC_2009_1</strain>
    </source>
</reference>
<feature type="chain" id="PRO_5007586541" evidence="12">
    <location>
        <begin position="21"/>
        <end position="333"/>
    </location>
</feature>
<dbReference type="GO" id="GO:0008270">
    <property type="term" value="F:zinc ion binding"/>
    <property type="evidence" value="ECO:0007669"/>
    <property type="project" value="UniProtKB-KW"/>
</dbReference>
<dbReference type="GO" id="GO:0005634">
    <property type="term" value="C:nucleus"/>
    <property type="evidence" value="ECO:0007669"/>
    <property type="project" value="TreeGrafter"/>
</dbReference>
<evidence type="ECO:0000256" key="12">
    <source>
        <dbReference type="SAM" id="SignalP"/>
    </source>
</evidence>
<dbReference type="InterPro" id="IPR046450">
    <property type="entry name" value="PA_dom_sf"/>
</dbReference>
<dbReference type="EMBL" id="AKHW03001382">
    <property type="protein sequence ID" value="KYO42562.1"/>
    <property type="molecule type" value="Genomic_DNA"/>
</dbReference>
<dbReference type="InterPro" id="IPR044744">
    <property type="entry name" value="ZNRF4/RNF13/RNF167_PA"/>
</dbReference>
<dbReference type="InterPro" id="IPR003137">
    <property type="entry name" value="PA_domain"/>
</dbReference>
<gene>
    <name evidence="14" type="ORF">Y1Q_0000243</name>
</gene>
<dbReference type="SUPFAM" id="SSF57850">
    <property type="entry name" value="RING/U-box"/>
    <property type="match status" value="1"/>
</dbReference>
<evidence type="ECO:0000313" key="15">
    <source>
        <dbReference type="Proteomes" id="UP000050525"/>
    </source>
</evidence>
<dbReference type="GO" id="GO:0006511">
    <property type="term" value="P:ubiquitin-dependent protein catabolic process"/>
    <property type="evidence" value="ECO:0007669"/>
    <property type="project" value="TreeGrafter"/>
</dbReference>
<dbReference type="PANTHER" id="PTHR45931">
    <property type="entry name" value="SI:CH211-59O9.10"/>
    <property type="match status" value="1"/>
</dbReference>
<dbReference type="PROSITE" id="PS50089">
    <property type="entry name" value="ZF_RING_2"/>
    <property type="match status" value="1"/>
</dbReference>
<evidence type="ECO:0000256" key="9">
    <source>
        <dbReference type="ARBA" id="ARBA00046288"/>
    </source>
</evidence>
<dbReference type="SUPFAM" id="SSF52025">
    <property type="entry name" value="PA domain"/>
    <property type="match status" value="1"/>
</dbReference>
<evidence type="ECO:0000256" key="2">
    <source>
        <dbReference type="ARBA" id="ARBA00022723"/>
    </source>
</evidence>
<keyword evidence="2" id="KW-0479">Metal-binding</keyword>
<evidence type="ECO:0000256" key="1">
    <source>
        <dbReference type="ARBA" id="ARBA00022692"/>
    </source>
</evidence>
<dbReference type="Pfam" id="PF17123">
    <property type="entry name" value="zf-RING_11"/>
    <property type="match status" value="1"/>
</dbReference>
<dbReference type="GO" id="GO:0061630">
    <property type="term" value="F:ubiquitin protein ligase activity"/>
    <property type="evidence" value="ECO:0007669"/>
    <property type="project" value="TreeGrafter"/>
</dbReference>
<comment type="caution">
    <text evidence="14">The sequence shown here is derived from an EMBL/GenBank/DDBJ whole genome shotgun (WGS) entry which is preliminary data.</text>
</comment>
<evidence type="ECO:0000256" key="11">
    <source>
        <dbReference type="SAM" id="MobiDB-lite"/>
    </source>
</evidence>
<accession>A0A151P0B0</accession>
<evidence type="ECO:0000256" key="10">
    <source>
        <dbReference type="PROSITE-ProRule" id="PRU00175"/>
    </source>
</evidence>
<dbReference type="Gene3D" id="3.50.30.30">
    <property type="match status" value="1"/>
</dbReference>
<dbReference type="PANTHER" id="PTHR45931:SF20">
    <property type="entry name" value="RING-TYPE E3 UBIQUITIN TRANSFERASE"/>
    <property type="match status" value="1"/>
</dbReference>
<feature type="region of interest" description="Disordered" evidence="11">
    <location>
        <begin position="309"/>
        <end position="333"/>
    </location>
</feature>
<name>A0A151P0B0_ALLMI</name>
<feature type="signal peptide" evidence="12">
    <location>
        <begin position="1"/>
        <end position="20"/>
    </location>
</feature>
<keyword evidence="8" id="KW-0325">Glycoprotein</keyword>
<evidence type="ECO:0000256" key="6">
    <source>
        <dbReference type="ARBA" id="ARBA00022989"/>
    </source>
</evidence>
<evidence type="ECO:0000259" key="13">
    <source>
        <dbReference type="PROSITE" id="PS50089"/>
    </source>
</evidence>
<dbReference type="AlphaFoldDB" id="A0A151P0B0"/>
<keyword evidence="15" id="KW-1185">Reference proteome</keyword>
<dbReference type="CDD" id="cd02123">
    <property type="entry name" value="PA_C_RZF_like"/>
    <property type="match status" value="1"/>
</dbReference>
<evidence type="ECO:0000256" key="7">
    <source>
        <dbReference type="ARBA" id="ARBA00023136"/>
    </source>
</evidence>
<sequence>MWCPIHPVALFLLFRQVPDGETFLHAVYNRSSTSQDFMALPALFGPPLPRRGMIGYLIKAMPANACHPIESPATSSYSSRNVIILIRRPNCTFRAKVLHAQQAGYRAAVVYSVNSQAFVDMVTDTEEIRQQIETPSVFTGGTTSKLLSKICHSGKGAHIILVPEYHHFAWMDAPGNCPRACRCRIQFLGRCSHSQIPPLCRAATILLTIMTGILITVKYMRRYQNWRTRRKQLNEEQRKDLSTNRFNRGVTYTECAICLEPYKKGDLLKILSCSHGYHSKCIDLWHSIQVRNKTCPFCMQRVILTAETPDLDTEGHREEEDDHSNEEGGYNTE</sequence>
<protein>
    <submittedName>
        <fullName evidence="14">E3 ubiquitin-protein ligase RNF13-like</fullName>
    </submittedName>
</protein>
<dbReference type="InterPro" id="IPR013083">
    <property type="entry name" value="Znf_RING/FYVE/PHD"/>
</dbReference>
<dbReference type="GO" id="GO:0012505">
    <property type="term" value="C:endomembrane system"/>
    <property type="evidence" value="ECO:0007669"/>
    <property type="project" value="UniProtKB-SubCell"/>
</dbReference>
<dbReference type="InterPro" id="IPR001841">
    <property type="entry name" value="Znf_RING"/>
</dbReference>
<dbReference type="GO" id="GO:0005737">
    <property type="term" value="C:cytoplasm"/>
    <property type="evidence" value="ECO:0007669"/>
    <property type="project" value="UniProtKB-ARBA"/>
</dbReference>
<evidence type="ECO:0000256" key="8">
    <source>
        <dbReference type="ARBA" id="ARBA00023180"/>
    </source>
</evidence>
<dbReference type="STRING" id="8496.A0A151P0B0"/>
<keyword evidence="4 10" id="KW-0863">Zinc-finger</keyword>
<keyword evidence="7" id="KW-0472">Membrane</keyword>
<dbReference type="SMART" id="SM00184">
    <property type="entry name" value="RING"/>
    <property type="match status" value="1"/>
</dbReference>
<dbReference type="Gene3D" id="3.30.40.10">
    <property type="entry name" value="Zinc/RING finger domain, C3HC4 (zinc finger)"/>
    <property type="match status" value="1"/>
</dbReference>
<keyword evidence="1" id="KW-0812">Transmembrane</keyword>
<organism evidence="14 15">
    <name type="scientific">Alligator mississippiensis</name>
    <name type="common">American alligator</name>
    <dbReference type="NCBI Taxonomy" id="8496"/>
    <lineage>
        <taxon>Eukaryota</taxon>
        <taxon>Metazoa</taxon>
        <taxon>Chordata</taxon>
        <taxon>Craniata</taxon>
        <taxon>Vertebrata</taxon>
        <taxon>Euteleostomi</taxon>
        <taxon>Archelosauria</taxon>
        <taxon>Archosauria</taxon>
        <taxon>Crocodylia</taxon>
        <taxon>Alligatoridae</taxon>
        <taxon>Alligatorinae</taxon>
        <taxon>Alligator</taxon>
    </lineage>
</organism>
<evidence type="ECO:0000256" key="3">
    <source>
        <dbReference type="ARBA" id="ARBA00022729"/>
    </source>
</evidence>
<evidence type="ECO:0000256" key="4">
    <source>
        <dbReference type="ARBA" id="ARBA00022771"/>
    </source>
</evidence>
<dbReference type="Proteomes" id="UP000050525">
    <property type="component" value="Unassembled WGS sequence"/>
</dbReference>
<evidence type="ECO:0000313" key="14">
    <source>
        <dbReference type="EMBL" id="KYO42562.1"/>
    </source>
</evidence>